<dbReference type="InterPro" id="IPR016047">
    <property type="entry name" value="M23ase_b-sheet_dom"/>
</dbReference>
<gene>
    <name evidence="2" type="ORF">UFOPK1493_00901</name>
</gene>
<dbReference type="InterPro" id="IPR006311">
    <property type="entry name" value="TAT_signal"/>
</dbReference>
<sequence length="208" mass="21400">MQQPSRASRRTLLVGTVASVVGCVCALATRRPPAVGFAAAAPIPIERGATVGAPARRLGLVADAGRIMFPMGPSPRCDILDNFGDLRSGGRRHEGVDILATLGQEVYAVADGVLVNQADASASLSGNAWGLTAGDGTYFFYAHLSAFAAGLELGDTVSRGQVIGYVGDTGNPGPGNYHLHFEVHPGGQRAPAIDPLPLLVIPNSCSIT</sequence>
<evidence type="ECO:0000259" key="1">
    <source>
        <dbReference type="Pfam" id="PF01551"/>
    </source>
</evidence>
<accession>A0A6J6CC28</accession>
<dbReference type="EMBL" id="CAEZSR010000022">
    <property type="protein sequence ID" value="CAB4549000.1"/>
    <property type="molecule type" value="Genomic_DNA"/>
</dbReference>
<evidence type="ECO:0000313" key="2">
    <source>
        <dbReference type="EMBL" id="CAB4549000.1"/>
    </source>
</evidence>
<dbReference type="PROSITE" id="PS51318">
    <property type="entry name" value="TAT"/>
    <property type="match status" value="1"/>
</dbReference>
<dbReference type="SUPFAM" id="SSF51261">
    <property type="entry name" value="Duplicated hybrid motif"/>
    <property type="match status" value="1"/>
</dbReference>
<feature type="domain" description="M23ase beta-sheet core" evidence="1">
    <location>
        <begin position="92"/>
        <end position="188"/>
    </location>
</feature>
<dbReference type="InterPro" id="IPR011055">
    <property type="entry name" value="Dup_hybrid_motif"/>
</dbReference>
<dbReference type="PROSITE" id="PS51257">
    <property type="entry name" value="PROKAR_LIPOPROTEIN"/>
    <property type="match status" value="1"/>
</dbReference>
<dbReference type="InterPro" id="IPR050570">
    <property type="entry name" value="Cell_wall_metabolism_enzyme"/>
</dbReference>
<dbReference type="PANTHER" id="PTHR21666:SF270">
    <property type="entry name" value="MUREIN HYDROLASE ACTIVATOR ENVC"/>
    <property type="match status" value="1"/>
</dbReference>
<dbReference type="PANTHER" id="PTHR21666">
    <property type="entry name" value="PEPTIDASE-RELATED"/>
    <property type="match status" value="1"/>
</dbReference>
<dbReference type="Gene3D" id="2.70.70.10">
    <property type="entry name" value="Glucose Permease (Domain IIA)"/>
    <property type="match status" value="1"/>
</dbReference>
<dbReference type="CDD" id="cd12797">
    <property type="entry name" value="M23_peptidase"/>
    <property type="match status" value="1"/>
</dbReference>
<name>A0A6J6CC28_9ZZZZ</name>
<organism evidence="2">
    <name type="scientific">freshwater metagenome</name>
    <dbReference type="NCBI Taxonomy" id="449393"/>
    <lineage>
        <taxon>unclassified sequences</taxon>
        <taxon>metagenomes</taxon>
        <taxon>ecological metagenomes</taxon>
    </lineage>
</organism>
<dbReference type="AlphaFoldDB" id="A0A6J6CC28"/>
<reference evidence="2" key="1">
    <citation type="submission" date="2020-05" db="EMBL/GenBank/DDBJ databases">
        <authorList>
            <person name="Chiriac C."/>
            <person name="Salcher M."/>
            <person name="Ghai R."/>
            <person name="Kavagutti S V."/>
        </authorList>
    </citation>
    <scope>NUCLEOTIDE SEQUENCE</scope>
</reference>
<dbReference type="GO" id="GO:0004222">
    <property type="term" value="F:metalloendopeptidase activity"/>
    <property type="evidence" value="ECO:0007669"/>
    <property type="project" value="TreeGrafter"/>
</dbReference>
<proteinExistence type="predicted"/>
<protein>
    <submittedName>
        <fullName evidence="2">Unannotated protein</fullName>
    </submittedName>
</protein>
<dbReference type="Pfam" id="PF01551">
    <property type="entry name" value="Peptidase_M23"/>
    <property type="match status" value="1"/>
</dbReference>